<keyword evidence="5 6" id="KW-0411">Iron-sulfur</keyword>
<dbReference type="InterPro" id="IPR012257">
    <property type="entry name" value="Glc_ox_4Fe-4S"/>
</dbReference>
<dbReference type="InterPro" id="IPR009051">
    <property type="entry name" value="Helical_ferredxn"/>
</dbReference>
<dbReference type="Pfam" id="PF02754">
    <property type="entry name" value="CCG"/>
    <property type="match status" value="2"/>
</dbReference>
<evidence type="ECO:0000256" key="2">
    <source>
        <dbReference type="ARBA" id="ARBA00022723"/>
    </source>
</evidence>
<dbReference type="RefSeq" id="WP_257310804.1">
    <property type="nucleotide sequence ID" value="NZ_JANFDG010000001.1"/>
</dbReference>
<dbReference type="GO" id="GO:0019154">
    <property type="term" value="F:glycolate dehydrogenase activity"/>
    <property type="evidence" value="ECO:0007669"/>
    <property type="project" value="UniProtKB-EC"/>
</dbReference>
<dbReference type="EMBL" id="JBHRSP010000015">
    <property type="protein sequence ID" value="MFC3073098.1"/>
    <property type="molecule type" value="Genomic_DNA"/>
</dbReference>
<keyword evidence="6" id="KW-0249">Electron transport</keyword>
<protein>
    <recommendedName>
        <fullName evidence="6">Glycolate oxidase iron-sulfur subunit</fullName>
        <ecNumber evidence="6">1.1.99.14</ecNumber>
    </recommendedName>
</protein>
<dbReference type="PROSITE" id="PS00198">
    <property type="entry name" value="4FE4S_FER_1"/>
    <property type="match status" value="1"/>
</dbReference>
<name>A0ABV7DF21_9HYPH</name>
<evidence type="ECO:0000256" key="6">
    <source>
        <dbReference type="PIRNR" id="PIRNR000139"/>
    </source>
</evidence>
<reference evidence="9" key="1">
    <citation type="journal article" date="2019" name="Int. J. Syst. Evol. Microbiol.">
        <title>The Global Catalogue of Microorganisms (GCM) 10K type strain sequencing project: providing services to taxonomists for standard genome sequencing and annotation.</title>
        <authorList>
            <consortium name="The Broad Institute Genomics Platform"/>
            <consortium name="The Broad Institute Genome Sequencing Center for Infectious Disease"/>
            <person name="Wu L."/>
            <person name="Ma J."/>
        </authorList>
    </citation>
    <scope>NUCLEOTIDE SEQUENCE [LARGE SCALE GENOMIC DNA]</scope>
    <source>
        <strain evidence="9">KCTC 52677</strain>
    </source>
</reference>
<keyword evidence="8" id="KW-0560">Oxidoreductase</keyword>
<accession>A0ABV7DF21</accession>
<dbReference type="SUPFAM" id="SSF54862">
    <property type="entry name" value="4Fe-4S ferredoxins"/>
    <property type="match status" value="1"/>
</dbReference>
<comment type="caution">
    <text evidence="8">The sequence shown here is derived from an EMBL/GenBank/DDBJ whole genome shotgun (WGS) entry which is preliminary data.</text>
</comment>
<evidence type="ECO:0000256" key="5">
    <source>
        <dbReference type="ARBA" id="ARBA00023014"/>
    </source>
</evidence>
<dbReference type="PROSITE" id="PS51379">
    <property type="entry name" value="4FE4S_FER_2"/>
    <property type="match status" value="2"/>
</dbReference>
<dbReference type="PANTHER" id="PTHR32479:SF17">
    <property type="entry name" value="GLYCOLATE OXIDASE IRON-SULFUR SUBUNIT"/>
    <property type="match status" value="1"/>
</dbReference>
<evidence type="ECO:0000313" key="9">
    <source>
        <dbReference type="Proteomes" id="UP001595377"/>
    </source>
</evidence>
<keyword evidence="6" id="KW-0813">Transport</keyword>
<dbReference type="NCBIfam" id="NF008434">
    <property type="entry name" value="PRK11274.1"/>
    <property type="match status" value="1"/>
</dbReference>
<evidence type="ECO:0000256" key="4">
    <source>
        <dbReference type="ARBA" id="ARBA00023004"/>
    </source>
</evidence>
<keyword evidence="1 6" id="KW-0004">4Fe-4S</keyword>
<dbReference type="InterPro" id="IPR017900">
    <property type="entry name" value="4Fe4S_Fe_S_CS"/>
</dbReference>
<dbReference type="Gene3D" id="1.10.1060.10">
    <property type="entry name" value="Alpha-helical ferredoxin"/>
    <property type="match status" value="1"/>
</dbReference>
<dbReference type="PIRSF" id="PIRSF000139">
    <property type="entry name" value="Glc_ox_4Fe-4S"/>
    <property type="match status" value="1"/>
</dbReference>
<feature type="domain" description="4Fe-4S ferredoxin-type" evidence="7">
    <location>
        <begin position="67"/>
        <end position="96"/>
    </location>
</feature>
<evidence type="ECO:0000313" key="8">
    <source>
        <dbReference type="EMBL" id="MFC3073098.1"/>
    </source>
</evidence>
<keyword evidence="2 6" id="KW-0479">Metal-binding</keyword>
<comment type="catalytic activity">
    <reaction evidence="6">
        <text>(R)-lactate + A = pyruvate + AH2</text>
        <dbReference type="Rhea" id="RHEA:15089"/>
        <dbReference type="ChEBI" id="CHEBI:13193"/>
        <dbReference type="ChEBI" id="CHEBI:15361"/>
        <dbReference type="ChEBI" id="CHEBI:16004"/>
        <dbReference type="ChEBI" id="CHEBI:17499"/>
    </reaction>
</comment>
<dbReference type="EC" id="1.1.99.14" evidence="6"/>
<keyword evidence="3" id="KW-0677">Repeat</keyword>
<proteinExistence type="predicted"/>
<comment type="cofactor">
    <cofactor evidence="6">
        <name>[4Fe-4S] cluster</name>
        <dbReference type="ChEBI" id="CHEBI:49883"/>
    </cofactor>
    <text evidence="6">Binds 2 [4Fe-4S] clusters.</text>
</comment>
<sequence length="432" mass="47003">MQTNFTPEQLADPHVATSEKILRKCVHCGFCTATCPTYVTLGNELDSPRGRIYLIKDMLENGRPADEQVVTHIDRCLSCLACMTTCPSGVDYMHLVDHARAHIEETYRRPFWNRMTRNLLAAVLPYPRRFRLALRAASLGRPFAGLLRRVKPLEPFAAMLDLAPSRLPAPSPAARPGTHPAAGPRRARVAILTGCAQPVLKPEINEATIRLLTRLGVEVVAPAGEVCCGSLVHHMGREGEALEAARKNVDVWLREIEAGGLDAIIVTASGCGTTIKDYGFMLRLDPAYAEKAARVSALAKDVTEFLSTLDLPQQAARGMTVAYHSACSMQHGQKITMAPKILLKKAGFTVRDPAEGHLCCGSAGTYNIMQPEISRKLKARKVKNIAATKPDVIATGNIGCITQIATGTDIPILHTVELLDWAYGGRKPDMLS</sequence>
<dbReference type="InterPro" id="IPR017896">
    <property type="entry name" value="4Fe4S_Fe-S-bd"/>
</dbReference>
<gene>
    <name evidence="8" type="primary">glcF</name>
    <name evidence="8" type="ORF">ACFOHH_08295</name>
</gene>
<comment type="catalytic activity">
    <reaction evidence="6">
        <text>glycolate + A = glyoxylate + AH2</text>
        <dbReference type="Rhea" id="RHEA:21264"/>
        <dbReference type="ChEBI" id="CHEBI:13193"/>
        <dbReference type="ChEBI" id="CHEBI:17499"/>
        <dbReference type="ChEBI" id="CHEBI:29805"/>
        <dbReference type="ChEBI" id="CHEBI:36655"/>
        <dbReference type="EC" id="1.1.99.14"/>
    </reaction>
</comment>
<evidence type="ECO:0000259" key="7">
    <source>
        <dbReference type="PROSITE" id="PS51379"/>
    </source>
</evidence>
<evidence type="ECO:0000256" key="3">
    <source>
        <dbReference type="ARBA" id="ARBA00022737"/>
    </source>
</evidence>
<dbReference type="PANTHER" id="PTHR32479">
    <property type="entry name" value="GLYCOLATE OXIDASE IRON-SULFUR SUBUNIT"/>
    <property type="match status" value="1"/>
</dbReference>
<organism evidence="8 9">
    <name type="scientific">Shinella pollutisoli</name>
    <dbReference type="NCBI Taxonomy" id="2250594"/>
    <lineage>
        <taxon>Bacteria</taxon>
        <taxon>Pseudomonadati</taxon>
        <taxon>Pseudomonadota</taxon>
        <taxon>Alphaproteobacteria</taxon>
        <taxon>Hyphomicrobiales</taxon>
        <taxon>Rhizobiaceae</taxon>
        <taxon>Shinella</taxon>
    </lineage>
</organism>
<comment type="function">
    <text evidence="6">Component of a complex that catalyzes the oxidation of glycolate to glyoxylate.</text>
</comment>
<dbReference type="InterPro" id="IPR004017">
    <property type="entry name" value="Cys_rich_dom"/>
</dbReference>
<dbReference type="Pfam" id="PF13183">
    <property type="entry name" value="Fer4_8"/>
    <property type="match status" value="1"/>
</dbReference>
<feature type="domain" description="4Fe-4S ferredoxin-type" evidence="7">
    <location>
        <begin position="16"/>
        <end position="44"/>
    </location>
</feature>
<dbReference type="Proteomes" id="UP001595377">
    <property type="component" value="Unassembled WGS sequence"/>
</dbReference>
<evidence type="ECO:0000256" key="1">
    <source>
        <dbReference type="ARBA" id="ARBA00022485"/>
    </source>
</evidence>
<keyword evidence="9" id="KW-1185">Reference proteome</keyword>
<keyword evidence="4 6" id="KW-0408">Iron</keyword>